<keyword evidence="1" id="KW-0812">Transmembrane</keyword>
<dbReference type="RefSeq" id="WP_012940812.1">
    <property type="nucleotide sequence ID" value="NC_013741.1"/>
</dbReference>
<dbReference type="SUPFAM" id="SSF56024">
    <property type="entry name" value="Phospholipase D/nuclease"/>
    <property type="match status" value="1"/>
</dbReference>
<dbReference type="GO" id="GO:0003824">
    <property type="term" value="F:catalytic activity"/>
    <property type="evidence" value="ECO:0007669"/>
    <property type="project" value="InterPro"/>
</dbReference>
<dbReference type="PROSITE" id="PS50035">
    <property type="entry name" value="PLD"/>
    <property type="match status" value="1"/>
</dbReference>
<dbReference type="AlphaFoldDB" id="D2RED2"/>
<protein>
    <submittedName>
        <fullName evidence="3">Phospholipase D/Transphosphatidylase</fullName>
    </submittedName>
</protein>
<dbReference type="PaxDb" id="572546-Arcpr_1428"/>
<evidence type="ECO:0000259" key="2">
    <source>
        <dbReference type="PROSITE" id="PS50035"/>
    </source>
</evidence>
<dbReference type="InterPro" id="IPR001736">
    <property type="entry name" value="PLipase_D/transphosphatidylase"/>
</dbReference>
<proteinExistence type="predicted"/>
<dbReference type="HOGENOM" id="CLU_631067_0_0_2"/>
<reference evidence="3 4" key="1">
    <citation type="journal article" date="2010" name="Stand. Genomic Sci.">
        <title>Complete genome sequence of Archaeoglobus profundus type strain (AV18).</title>
        <authorList>
            <person name="von Jan M."/>
            <person name="Lapidus A."/>
            <person name="Del Rio T.G."/>
            <person name="Copeland A."/>
            <person name="Tice H."/>
            <person name="Cheng J.F."/>
            <person name="Lucas S."/>
            <person name="Chen F."/>
            <person name="Nolan M."/>
            <person name="Goodwin L."/>
            <person name="Han C."/>
            <person name="Pitluck S."/>
            <person name="Liolios K."/>
            <person name="Ivanova N."/>
            <person name="Mavromatis K."/>
            <person name="Ovchinnikova G."/>
            <person name="Chertkov O."/>
            <person name="Pati A."/>
            <person name="Chen A."/>
            <person name="Palaniappan K."/>
            <person name="Land M."/>
            <person name="Hauser L."/>
            <person name="Chang Y.J."/>
            <person name="Jeffries C.D."/>
            <person name="Saunders E."/>
            <person name="Brettin T."/>
            <person name="Detter J.C."/>
            <person name="Chain P."/>
            <person name="Eichinger K."/>
            <person name="Huber H."/>
            <person name="Spring S."/>
            <person name="Rohde M."/>
            <person name="Goker M."/>
            <person name="Wirth R."/>
            <person name="Woyke T."/>
            <person name="Bristow J."/>
            <person name="Eisen J.A."/>
            <person name="Markowitz V."/>
            <person name="Hugenholtz P."/>
            <person name="Kyrpides N.C."/>
            <person name="Klenk H.P."/>
        </authorList>
    </citation>
    <scope>NUCLEOTIDE SEQUENCE [LARGE SCALE GENOMIC DNA]</scope>
    <source>
        <strain evidence="4">DSM 5631 / JCM 9629 / NBRC 100127 / Av18</strain>
    </source>
</reference>
<dbReference type="KEGG" id="apo:Arcpr_1428"/>
<dbReference type="OrthoDB" id="31343at2157"/>
<dbReference type="eggNOG" id="arCOG02039">
    <property type="taxonomic scope" value="Archaea"/>
</dbReference>
<name>D2RED2_ARCPA</name>
<dbReference type="GeneID" id="8740116"/>
<dbReference type="STRING" id="572546.Arcpr_1428"/>
<feature type="transmembrane region" description="Helical" evidence="1">
    <location>
        <begin position="415"/>
        <end position="434"/>
    </location>
</feature>
<gene>
    <name evidence="3" type="ordered locus">Arcpr_1428</name>
</gene>
<dbReference type="Pfam" id="PF13091">
    <property type="entry name" value="PLDc_2"/>
    <property type="match status" value="1"/>
</dbReference>
<feature type="domain" description="PLD phosphodiesterase" evidence="2">
    <location>
        <begin position="358"/>
        <end position="384"/>
    </location>
</feature>
<dbReference type="Proteomes" id="UP000001901">
    <property type="component" value="Chromosome"/>
</dbReference>
<evidence type="ECO:0000313" key="4">
    <source>
        <dbReference type="Proteomes" id="UP000001901"/>
    </source>
</evidence>
<keyword evidence="1" id="KW-1133">Transmembrane helix</keyword>
<evidence type="ECO:0000256" key="1">
    <source>
        <dbReference type="SAM" id="Phobius"/>
    </source>
</evidence>
<dbReference type="Gene3D" id="3.30.870.10">
    <property type="entry name" value="Endonuclease Chain A"/>
    <property type="match status" value="1"/>
</dbReference>
<dbReference type="SMART" id="SM00155">
    <property type="entry name" value="PLDc"/>
    <property type="match status" value="1"/>
</dbReference>
<dbReference type="EMBL" id="CP001857">
    <property type="protein sequence ID" value="ADB58476.1"/>
    <property type="molecule type" value="Genomic_DNA"/>
</dbReference>
<evidence type="ECO:0000313" key="3">
    <source>
        <dbReference type="EMBL" id="ADB58476.1"/>
    </source>
</evidence>
<dbReference type="InterPro" id="IPR025202">
    <property type="entry name" value="PLD-like_dom"/>
</dbReference>
<accession>D2RED2</accession>
<keyword evidence="1" id="KW-0472">Membrane</keyword>
<organism evidence="3 4">
    <name type="scientific">Archaeoglobus profundus (strain DSM 5631 / JCM 9629 / NBRC 100127 / Av18)</name>
    <dbReference type="NCBI Taxonomy" id="572546"/>
    <lineage>
        <taxon>Archaea</taxon>
        <taxon>Methanobacteriati</taxon>
        <taxon>Methanobacteriota</taxon>
        <taxon>Archaeoglobi</taxon>
        <taxon>Archaeoglobales</taxon>
        <taxon>Archaeoglobaceae</taxon>
        <taxon>Archaeoglobus</taxon>
    </lineage>
</organism>
<keyword evidence="4" id="KW-1185">Reference proteome</keyword>
<sequence>MIWILILFLLLFPVNAEILEVCPNPYNPQAEYVKVRCNTTCILSDEEGNVTLNTGIHYVTKNLSAFAKEFGFEPDTEFRGRFALANSGERLLLYENGVLVDEFSYRNSDKGLIYYRENGWKFRYEGWTDFEPVRDHVSGEIIVTPSNFVFEADTIVSYIFTTDRYVRGNYTLYLDANPIGGVPVNEIELTRNRETYFLKSQSYRFFHWKFGLNGNEVVVTTENWKWDNLGFIIHFKSQKISKFLKDVLEHDKIYASDHGSVGELKAFKSFGGRGKVYSFEGNVTVFVLPDYNPIFEEMTNAKSRLYIMAPYIHFKGTKLLDILRNKSCEIKIITADEDCAEFLKDFGSRNGLKLNVKVDKRVHGKLVIVDDKAIVTSANFDEYGFNRNREIGVVLEGSVVDDLASLFNNESDMKYTAPALVLLCLAVAIAYIWFRFH</sequence>